<accession>A0A1H6BPU3</accession>
<keyword evidence="3" id="KW-1185">Reference proteome</keyword>
<dbReference type="Pfam" id="PF12006">
    <property type="entry name" value="DUF3500"/>
    <property type="match status" value="1"/>
</dbReference>
<reference evidence="2 3" key="1">
    <citation type="submission" date="2016-10" db="EMBL/GenBank/DDBJ databases">
        <authorList>
            <person name="de Groot N.N."/>
        </authorList>
    </citation>
    <scope>NUCLEOTIDE SEQUENCE [LARGE SCALE GENOMIC DNA]</scope>
    <source>
        <strain evidence="2 3">DSM 26915</strain>
    </source>
</reference>
<sequence>MNRTVLGGTALAVLGAATAGYNALGSMGFAQGSLQTPAVDIAVSDSFEDAATDAKTQAIVAAANAFLATLSDEERALTVYDLTDNTQRANWSNFPTGPVQRGGVMRGNLTDDQNAAMDALLAEVMSADGYNNIKYQLAAEETLDRGTSGRALFGDEYYFLSFVGTPSETQPWMLQFGGHHLAINVTFYGDDAAFSPMLTGGEPLKIDYDGDQVFITEKELTAAATLMDSLSDDQLTTAIRGSKAIQLLTGPGENGVVPANEGIKGSDLSDAQQALLLDVIAARLGFINDDDFAANMAPIRAALDDTYFGWWGPEAPMGAAYFRITGPNLILEYAPQDLDGDPTDHAHNMYRDPTNDYGAAWLAGQ</sequence>
<dbReference type="OrthoDB" id="581140at2"/>
<evidence type="ECO:0000313" key="3">
    <source>
        <dbReference type="Proteomes" id="UP000236752"/>
    </source>
</evidence>
<dbReference type="Proteomes" id="UP000236752">
    <property type="component" value="Unassembled WGS sequence"/>
</dbReference>
<dbReference type="PANTHER" id="PTHR37489:SF1">
    <property type="entry name" value="DUF3500 DOMAIN-CONTAINING PROTEIN"/>
    <property type="match status" value="1"/>
</dbReference>
<feature type="chain" id="PRO_5009294091" description="DUF3500 domain-containing protein" evidence="1">
    <location>
        <begin position="20"/>
        <end position="365"/>
    </location>
</feature>
<evidence type="ECO:0000313" key="2">
    <source>
        <dbReference type="EMBL" id="SEG62728.1"/>
    </source>
</evidence>
<organism evidence="2 3">
    <name type="scientific">Thalassococcus halodurans</name>
    <dbReference type="NCBI Taxonomy" id="373675"/>
    <lineage>
        <taxon>Bacteria</taxon>
        <taxon>Pseudomonadati</taxon>
        <taxon>Pseudomonadota</taxon>
        <taxon>Alphaproteobacteria</taxon>
        <taxon>Rhodobacterales</taxon>
        <taxon>Roseobacteraceae</taxon>
        <taxon>Thalassococcus</taxon>
    </lineage>
</organism>
<dbReference type="PANTHER" id="PTHR37489">
    <property type="entry name" value="DUF3500 DOMAIN-CONTAINING PROTEIN"/>
    <property type="match status" value="1"/>
</dbReference>
<evidence type="ECO:0000256" key="1">
    <source>
        <dbReference type="SAM" id="SignalP"/>
    </source>
</evidence>
<dbReference type="EMBL" id="FNUZ01000008">
    <property type="protein sequence ID" value="SEG62728.1"/>
    <property type="molecule type" value="Genomic_DNA"/>
</dbReference>
<evidence type="ECO:0008006" key="4">
    <source>
        <dbReference type="Google" id="ProtNLM"/>
    </source>
</evidence>
<dbReference type="InterPro" id="IPR021889">
    <property type="entry name" value="DUF3500"/>
</dbReference>
<dbReference type="AlphaFoldDB" id="A0A1H6BPU3"/>
<dbReference type="RefSeq" id="WP_103911847.1">
    <property type="nucleotide sequence ID" value="NZ_FNUZ01000008.1"/>
</dbReference>
<gene>
    <name evidence="2" type="ORF">SAMN04488045_3693</name>
</gene>
<feature type="signal peptide" evidence="1">
    <location>
        <begin position="1"/>
        <end position="19"/>
    </location>
</feature>
<keyword evidence="1" id="KW-0732">Signal</keyword>
<protein>
    <recommendedName>
        <fullName evidence="4">DUF3500 domain-containing protein</fullName>
    </recommendedName>
</protein>
<proteinExistence type="predicted"/>
<name>A0A1H6BPU3_9RHOB</name>